<evidence type="ECO:0008006" key="3">
    <source>
        <dbReference type="Google" id="ProtNLM"/>
    </source>
</evidence>
<organism evidence="1 2">
    <name type="scientific">Tengunoibacter tsumagoiensis</name>
    <dbReference type="NCBI Taxonomy" id="2014871"/>
    <lineage>
        <taxon>Bacteria</taxon>
        <taxon>Bacillati</taxon>
        <taxon>Chloroflexota</taxon>
        <taxon>Ktedonobacteria</taxon>
        <taxon>Ktedonobacterales</taxon>
        <taxon>Dictyobacteraceae</taxon>
        <taxon>Tengunoibacter</taxon>
    </lineage>
</organism>
<comment type="caution">
    <text evidence="1">The sequence shown here is derived from an EMBL/GenBank/DDBJ whole genome shotgun (WGS) entry which is preliminary data.</text>
</comment>
<dbReference type="PANTHER" id="PTHR38479:SF2">
    <property type="entry name" value="WINGED HELIX DNA-BINDING DOMAIN-CONTAINING PROTEIN"/>
    <property type="match status" value="1"/>
</dbReference>
<evidence type="ECO:0000313" key="2">
    <source>
        <dbReference type="Proteomes" id="UP000287352"/>
    </source>
</evidence>
<accession>A0A402A878</accession>
<dbReference type="PANTHER" id="PTHR38479">
    <property type="entry name" value="LMO0824 PROTEIN"/>
    <property type="match status" value="1"/>
</dbReference>
<dbReference type="EMBL" id="BIFR01000002">
    <property type="protein sequence ID" value="GCE15205.1"/>
    <property type="molecule type" value="Genomic_DNA"/>
</dbReference>
<dbReference type="Pfam" id="PF06224">
    <property type="entry name" value="AlkZ-like"/>
    <property type="match status" value="1"/>
</dbReference>
<dbReference type="InterPro" id="IPR009351">
    <property type="entry name" value="AlkZ-like"/>
</dbReference>
<protein>
    <recommendedName>
        <fullName evidence="3">Winged helix DNA-binding domain-containing protein</fullName>
    </recommendedName>
</protein>
<sequence length="372" mass="41933">MLDRTALVQQRLDHQGISRPLFSDALAAVDWLVAVQAQDYGAAKWALALRIPEATEQEIDRAFDAGTILRTHVMRPTWHFVTPADIRWLLALTAHRVMALNSSLCRKLLLDHATFLRSNDIITRALEGGNYLTRPELVAHLKQAGIRVEEDLQSTLFMMQAELDGIICSGPRRGKQFTYALLDERAPQTKRLDRDEALAHFTRRYFTSHGPATVQDFAWWSGLTITDVKAGLAMAASDLVSDSIDGQTYWFAPSQPATLRQAQIAYLLPNYDEYVVGYTDRSAIFDLAHTDRLDTRGNVLFTNTIVLNGQIIGTWKRTLKKETVIVELNLFLSLNDEQMQAILQASQRYGEFLEKKVQTLFAITSTATSAIY</sequence>
<name>A0A402A878_9CHLR</name>
<evidence type="ECO:0000313" key="1">
    <source>
        <dbReference type="EMBL" id="GCE15205.1"/>
    </source>
</evidence>
<dbReference type="AlphaFoldDB" id="A0A402A878"/>
<dbReference type="Proteomes" id="UP000287352">
    <property type="component" value="Unassembled WGS sequence"/>
</dbReference>
<gene>
    <name evidence="1" type="ORF">KTT_50640</name>
</gene>
<reference evidence="2" key="1">
    <citation type="submission" date="2018-12" db="EMBL/GenBank/DDBJ databases">
        <title>Tengunoibacter tsumagoiensis gen. nov., sp. nov., Dictyobacter kobayashii sp. nov., D. alpinus sp. nov., and D. joshuensis sp. nov. and description of Dictyobacteraceae fam. nov. within the order Ktedonobacterales isolated from Tengu-no-mugimeshi.</title>
        <authorList>
            <person name="Wang C.M."/>
            <person name="Zheng Y."/>
            <person name="Sakai Y."/>
            <person name="Toyoda A."/>
            <person name="Minakuchi Y."/>
            <person name="Abe K."/>
            <person name="Yokota A."/>
            <person name="Yabe S."/>
        </authorList>
    </citation>
    <scope>NUCLEOTIDE SEQUENCE [LARGE SCALE GENOMIC DNA]</scope>
    <source>
        <strain evidence="2">Uno3</strain>
    </source>
</reference>
<proteinExistence type="predicted"/>
<keyword evidence="2" id="KW-1185">Reference proteome</keyword>